<dbReference type="GO" id="GO:0015628">
    <property type="term" value="P:protein secretion by the type II secretion system"/>
    <property type="evidence" value="ECO:0007669"/>
    <property type="project" value="TreeGrafter"/>
</dbReference>
<feature type="domain" description="Helix-hairpin-helix DNA-binding motif class 1" evidence="2">
    <location>
        <begin position="115"/>
        <end position="134"/>
    </location>
</feature>
<evidence type="ECO:0000313" key="3">
    <source>
        <dbReference type="EMBL" id="HIU69632.1"/>
    </source>
</evidence>
<proteinExistence type="predicted"/>
<dbReference type="InterPro" id="IPR051675">
    <property type="entry name" value="Endo/Exo/Phosphatase_dom_1"/>
</dbReference>
<dbReference type="PANTHER" id="PTHR21180:SF32">
    <property type="entry name" value="ENDONUCLEASE_EXONUCLEASE_PHOSPHATASE FAMILY DOMAIN-CONTAINING PROTEIN 1"/>
    <property type="match status" value="1"/>
</dbReference>
<keyword evidence="1" id="KW-0472">Membrane</keyword>
<comment type="caution">
    <text evidence="3">The sequence shown here is derived from an EMBL/GenBank/DDBJ whole genome shotgun (WGS) entry which is preliminary data.</text>
</comment>
<evidence type="ECO:0000256" key="1">
    <source>
        <dbReference type="SAM" id="Phobius"/>
    </source>
</evidence>
<dbReference type="Proteomes" id="UP000824125">
    <property type="component" value="Unassembled WGS sequence"/>
</dbReference>
<keyword evidence="1" id="KW-0812">Transmembrane</keyword>
<dbReference type="InterPro" id="IPR010994">
    <property type="entry name" value="RuvA_2-like"/>
</dbReference>
<dbReference type="GO" id="GO:0015627">
    <property type="term" value="C:type II protein secretion system complex"/>
    <property type="evidence" value="ECO:0007669"/>
    <property type="project" value="TreeGrafter"/>
</dbReference>
<dbReference type="PANTHER" id="PTHR21180">
    <property type="entry name" value="ENDONUCLEASE/EXONUCLEASE/PHOSPHATASE FAMILY DOMAIN-CONTAINING PROTEIN 1"/>
    <property type="match status" value="1"/>
</dbReference>
<keyword evidence="1" id="KW-1133">Transmembrane helix</keyword>
<feature type="transmembrane region" description="Helical" evidence="1">
    <location>
        <begin position="34"/>
        <end position="52"/>
    </location>
</feature>
<feature type="domain" description="Helix-hairpin-helix DNA-binding motif class 1" evidence="2">
    <location>
        <begin position="145"/>
        <end position="164"/>
    </location>
</feature>
<dbReference type="GO" id="GO:0006281">
    <property type="term" value="P:DNA repair"/>
    <property type="evidence" value="ECO:0007669"/>
    <property type="project" value="InterPro"/>
</dbReference>
<protein>
    <submittedName>
        <fullName evidence="3">Helix-hairpin-helix domain-containing protein</fullName>
    </submittedName>
</protein>
<evidence type="ECO:0000313" key="4">
    <source>
        <dbReference type="Proteomes" id="UP000824125"/>
    </source>
</evidence>
<dbReference type="EMBL" id="DVNM01000036">
    <property type="protein sequence ID" value="HIU69632.1"/>
    <property type="molecule type" value="Genomic_DNA"/>
</dbReference>
<dbReference type="NCBIfam" id="TIGR00426">
    <property type="entry name" value="competence protein ComEA helix-hairpin-helix repeat region"/>
    <property type="match status" value="1"/>
</dbReference>
<dbReference type="AlphaFoldDB" id="A0A9D1SNM4"/>
<sequence>MGRTVLCRQRLGRRRAVLQNGKGRGVLKSDKRQTYILIGIGLMAVAAVLLYVCFSQPAFVAEPAAAASSAAAASASDTAAASAGALQTTAAATPEQTTTVKEFTYPIDLNTATQEELLSINGIGEKRAAQILAYRDELGGYTSVEQIKNISGIGDAVYAQIAPYLTV</sequence>
<organism evidence="3 4">
    <name type="scientific">Candidatus Scybalenecus merdavium</name>
    <dbReference type="NCBI Taxonomy" id="2840939"/>
    <lineage>
        <taxon>Bacteria</taxon>
        <taxon>Bacillati</taxon>
        <taxon>Bacillota</taxon>
        <taxon>Clostridia</taxon>
        <taxon>Eubacteriales</taxon>
        <taxon>Oscillospiraceae</taxon>
        <taxon>Oscillospiraceae incertae sedis</taxon>
        <taxon>Candidatus Scybalenecus</taxon>
    </lineage>
</organism>
<name>A0A9D1SNM4_9FIRM</name>
<reference evidence="3" key="1">
    <citation type="submission" date="2020-10" db="EMBL/GenBank/DDBJ databases">
        <authorList>
            <person name="Gilroy R."/>
        </authorList>
    </citation>
    <scope>NUCLEOTIDE SEQUENCE</scope>
    <source>
        <strain evidence="3">CHK176-6737</strain>
    </source>
</reference>
<dbReference type="SUPFAM" id="SSF47781">
    <property type="entry name" value="RuvA domain 2-like"/>
    <property type="match status" value="1"/>
</dbReference>
<dbReference type="InterPro" id="IPR003583">
    <property type="entry name" value="Hlx-hairpin-Hlx_DNA-bd_motif"/>
</dbReference>
<dbReference type="Gene3D" id="1.10.150.320">
    <property type="entry name" value="Photosystem II 12 kDa extrinsic protein"/>
    <property type="match status" value="1"/>
</dbReference>
<dbReference type="Pfam" id="PF12836">
    <property type="entry name" value="HHH_3"/>
    <property type="match status" value="1"/>
</dbReference>
<gene>
    <name evidence="3" type="ORF">IAD23_06725</name>
</gene>
<dbReference type="InterPro" id="IPR004509">
    <property type="entry name" value="Competence_ComEA_HhH"/>
</dbReference>
<dbReference type="GO" id="GO:0003677">
    <property type="term" value="F:DNA binding"/>
    <property type="evidence" value="ECO:0007669"/>
    <property type="project" value="InterPro"/>
</dbReference>
<evidence type="ECO:0000259" key="2">
    <source>
        <dbReference type="SMART" id="SM00278"/>
    </source>
</evidence>
<accession>A0A9D1SNM4</accession>
<reference evidence="3" key="2">
    <citation type="journal article" date="2021" name="PeerJ">
        <title>Extensive microbial diversity within the chicken gut microbiome revealed by metagenomics and culture.</title>
        <authorList>
            <person name="Gilroy R."/>
            <person name="Ravi A."/>
            <person name="Getino M."/>
            <person name="Pursley I."/>
            <person name="Horton D.L."/>
            <person name="Alikhan N.F."/>
            <person name="Baker D."/>
            <person name="Gharbi K."/>
            <person name="Hall N."/>
            <person name="Watson M."/>
            <person name="Adriaenssens E.M."/>
            <person name="Foster-Nyarko E."/>
            <person name="Jarju S."/>
            <person name="Secka A."/>
            <person name="Antonio M."/>
            <person name="Oren A."/>
            <person name="Chaudhuri R.R."/>
            <person name="La Ragione R."/>
            <person name="Hildebrand F."/>
            <person name="Pallen M.J."/>
        </authorList>
    </citation>
    <scope>NUCLEOTIDE SEQUENCE</scope>
    <source>
        <strain evidence="3">CHK176-6737</strain>
    </source>
</reference>
<dbReference type="SMART" id="SM00278">
    <property type="entry name" value="HhH1"/>
    <property type="match status" value="2"/>
</dbReference>